<feature type="compositionally biased region" description="Low complexity" evidence="1">
    <location>
        <begin position="227"/>
        <end position="243"/>
    </location>
</feature>
<proteinExistence type="predicted"/>
<dbReference type="RefSeq" id="WP_379084076.1">
    <property type="nucleotide sequence ID" value="NZ_JBHTJO010000001.1"/>
</dbReference>
<evidence type="ECO:0000313" key="4">
    <source>
        <dbReference type="Proteomes" id="UP001597102"/>
    </source>
</evidence>
<comment type="caution">
    <text evidence="3">The sequence shown here is derived from an EMBL/GenBank/DDBJ whole genome shotgun (WGS) entry which is preliminary data.</text>
</comment>
<accession>A0ABW3J7N3</accession>
<gene>
    <name evidence="3" type="primary">lptC</name>
    <name evidence="3" type="ORF">ACFQ2F_00430</name>
</gene>
<dbReference type="InterPro" id="IPR010664">
    <property type="entry name" value="LipoPS_assembly_LptC-rel"/>
</dbReference>
<reference evidence="4" key="1">
    <citation type="journal article" date="2019" name="Int. J. Syst. Evol. Microbiol.">
        <title>The Global Catalogue of Microorganisms (GCM) 10K type strain sequencing project: providing services to taxonomists for standard genome sequencing and annotation.</title>
        <authorList>
            <consortium name="The Broad Institute Genomics Platform"/>
            <consortium name="The Broad Institute Genome Sequencing Center for Infectious Disease"/>
            <person name="Wu L."/>
            <person name="Ma J."/>
        </authorList>
    </citation>
    <scope>NUCLEOTIDE SEQUENCE [LARGE SCALE GENOMIC DNA]</scope>
    <source>
        <strain evidence="4">CCUG 61697</strain>
    </source>
</reference>
<name>A0ABW3J7N3_9HYPH</name>
<keyword evidence="2" id="KW-0472">Membrane</keyword>
<keyword evidence="2" id="KW-0812">Transmembrane</keyword>
<evidence type="ECO:0000256" key="2">
    <source>
        <dbReference type="SAM" id="Phobius"/>
    </source>
</evidence>
<feature type="region of interest" description="Disordered" evidence="1">
    <location>
        <begin position="224"/>
        <end position="249"/>
    </location>
</feature>
<organism evidence="3 4">
    <name type="scientific">Methyloligella solikamskensis</name>
    <dbReference type="NCBI Taxonomy" id="1177756"/>
    <lineage>
        <taxon>Bacteria</taxon>
        <taxon>Pseudomonadati</taxon>
        <taxon>Pseudomonadota</taxon>
        <taxon>Alphaproteobacteria</taxon>
        <taxon>Hyphomicrobiales</taxon>
        <taxon>Hyphomicrobiaceae</taxon>
        <taxon>Methyloligella</taxon>
    </lineage>
</organism>
<evidence type="ECO:0000256" key="1">
    <source>
        <dbReference type="SAM" id="MobiDB-lite"/>
    </source>
</evidence>
<dbReference type="Gene3D" id="2.60.450.10">
    <property type="entry name" value="Lipopolysaccharide (LPS) transport protein A like domain"/>
    <property type="match status" value="1"/>
</dbReference>
<keyword evidence="4" id="KW-1185">Reference proteome</keyword>
<evidence type="ECO:0000313" key="3">
    <source>
        <dbReference type="EMBL" id="MFD0985562.1"/>
    </source>
</evidence>
<protein>
    <submittedName>
        <fullName evidence="3">LPS export ABC transporter periplasmic protein LptC</fullName>
    </submittedName>
</protein>
<dbReference type="Pfam" id="PF06835">
    <property type="entry name" value="LptC"/>
    <property type="match status" value="1"/>
</dbReference>
<sequence length="249" mass="26927">MTTETLRGQRGETFHLRTQAERNRAFVKAARHSRAVRILRIALPVVAVSVLAAYFISSSMKVTVGDVEASISGIEVTDGALRMTNPTLKGVDEENGDYVISAAYADQEVANPNLIKLHEIKADVNNGDEGWSRMSALRGTFDSENEKLVMNEKIRVQTSSGITGQLSLAEIDMAKQVLHSPNPVVFQMDGSTIRSKTLTFHSAKKELEFAGEVRVHLVPKANKAKEAVSGQGSGAAPASAPMPTRKTLP</sequence>
<feature type="transmembrane region" description="Helical" evidence="2">
    <location>
        <begin position="38"/>
        <end position="56"/>
    </location>
</feature>
<dbReference type="Proteomes" id="UP001597102">
    <property type="component" value="Unassembled WGS sequence"/>
</dbReference>
<dbReference type="EMBL" id="JBHTJO010000001">
    <property type="protein sequence ID" value="MFD0985562.1"/>
    <property type="molecule type" value="Genomic_DNA"/>
</dbReference>
<keyword evidence="2" id="KW-1133">Transmembrane helix</keyword>